<dbReference type="EMBL" id="JAPZBU010000005">
    <property type="protein sequence ID" value="KAJ5404328.1"/>
    <property type="molecule type" value="Genomic_DNA"/>
</dbReference>
<organism evidence="1 2">
    <name type="scientific">Penicillium cosmopolitanum</name>
    <dbReference type="NCBI Taxonomy" id="1131564"/>
    <lineage>
        <taxon>Eukaryota</taxon>
        <taxon>Fungi</taxon>
        <taxon>Dikarya</taxon>
        <taxon>Ascomycota</taxon>
        <taxon>Pezizomycotina</taxon>
        <taxon>Eurotiomycetes</taxon>
        <taxon>Eurotiomycetidae</taxon>
        <taxon>Eurotiales</taxon>
        <taxon>Aspergillaceae</taxon>
        <taxon>Penicillium</taxon>
    </lineage>
</organism>
<dbReference type="OrthoDB" id="192702at2759"/>
<gene>
    <name evidence="1" type="ORF">N7509_004199</name>
</gene>
<evidence type="ECO:0000313" key="1">
    <source>
        <dbReference type="EMBL" id="KAJ5404328.1"/>
    </source>
</evidence>
<name>A0A9W9W6G0_9EURO</name>
<accession>A0A9W9W6G0</accession>
<comment type="caution">
    <text evidence="1">The sequence shown here is derived from an EMBL/GenBank/DDBJ whole genome shotgun (WGS) entry which is preliminary data.</text>
</comment>
<dbReference type="Pfam" id="PF11017">
    <property type="entry name" value="DUF2855"/>
    <property type="match status" value="1"/>
</dbReference>
<protein>
    <submittedName>
        <fullName evidence="1">Uncharacterized protein</fullName>
    </submittedName>
</protein>
<dbReference type="Proteomes" id="UP001147747">
    <property type="component" value="Unassembled WGS sequence"/>
</dbReference>
<dbReference type="RefSeq" id="XP_056491570.1">
    <property type="nucleotide sequence ID" value="XM_056628836.1"/>
</dbReference>
<dbReference type="AlphaFoldDB" id="A0A9W9W6G0"/>
<dbReference type="InterPro" id="IPR021276">
    <property type="entry name" value="DUF2855"/>
</dbReference>
<keyword evidence="2" id="KW-1185">Reference proteome</keyword>
<reference evidence="1" key="1">
    <citation type="submission" date="2022-12" db="EMBL/GenBank/DDBJ databases">
        <authorList>
            <person name="Petersen C."/>
        </authorList>
    </citation>
    <scope>NUCLEOTIDE SEQUENCE</scope>
    <source>
        <strain evidence="1">IBT 29677</strain>
    </source>
</reference>
<sequence>MAVHVVSKLDISQHATFPVPAAAGPQQLAPSSLRVKTQLITLSSNNLTYAKLGSALGWWNTYPVSPSYPAPYNDESKWGIVPAWGFASIEESNIPELTPGTLLHGYWPTSAALTDLKLQATTLSGHWLEISDHRSQLMPLYNRYNVQPTSLSAGAIANSTVAQSTELDKLGWSAVFQAIWQAGYYLSEYVFSPREGIQPIHPLGNAAGLTWTDDDADLSKSVVVSLAPSGKTGRSFAYFFERKSKELAPLGFLQVTSAVEGLSRATESAAPSFPSKAIAYSDISDPASIEWIRNLGPSKIILLDFGAREGTFDELLAGIKQNKLLASSKVVLVQIGGPQKKMTAEEMAALMAKRAQQDIGRVQYNTSGVIDSALVARGAEVLYEELAQEWEKLLSKRHLTFPDLEIIWKDGVNGADGIEGGWDLLNNGKVGASEALVYRVQGAQT</sequence>
<dbReference type="GeneID" id="81367816"/>
<reference evidence="1" key="2">
    <citation type="journal article" date="2023" name="IMA Fungus">
        <title>Comparative genomic study of the Penicillium genus elucidates a diverse pangenome and 15 lateral gene transfer events.</title>
        <authorList>
            <person name="Petersen C."/>
            <person name="Sorensen T."/>
            <person name="Nielsen M.R."/>
            <person name="Sondergaard T.E."/>
            <person name="Sorensen J.L."/>
            <person name="Fitzpatrick D.A."/>
            <person name="Frisvad J.C."/>
            <person name="Nielsen K.L."/>
        </authorList>
    </citation>
    <scope>NUCLEOTIDE SEQUENCE</scope>
    <source>
        <strain evidence="1">IBT 29677</strain>
    </source>
</reference>
<evidence type="ECO:0000313" key="2">
    <source>
        <dbReference type="Proteomes" id="UP001147747"/>
    </source>
</evidence>
<proteinExistence type="predicted"/>